<dbReference type="InterPro" id="IPR013766">
    <property type="entry name" value="Thioredoxin_domain"/>
</dbReference>
<dbReference type="Gene3D" id="3.40.30.10">
    <property type="entry name" value="Glutaredoxin"/>
    <property type="match status" value="1"/>
</dbReference>
<dbReference type="EMBL" id="CP019239">
    <property type="protein sequence ID" value="APW42904.1"/>
    <property type="molecule type" value="Genomic_DNA"/>
</dbReference>
<name>A0A1P8KA72_9BURK</name>
<dbReference type="FunFam" id="3.40.30.10:FF:000013">
    <property type="entry name" value="Blast:Protein SCO1 homolog, mitochondrial"/>
    <property type="match status" value="1"/>
</dbReference>
<feature type="disulfide bond" description="Redox-active" evidence="4">
    <location>
        <begin position="63"/>
        <end position="67"/>
    </location>
</feature>
<feature type="binding site" evidence="3">
    <location>
        <position position="152"/>
    </location>
    <ligand>
        <name>Cu cation</name>
        <dbReference type="ChEBI" id="CHEBI:23378"/>
    </ligand>
</feature>
<evidence type="ECO:0000313" key="7">
    <source>
        <dbReference type="Proteomes" id="UP000186110"/>
    </source>
</evidence>
<dbReference type="PANTHER" id="PTHR12151:SF25">
    <property type="entry name" value="LINALOOL DEHYDRATASE_ISOMERASE DOMAIN-CONTAINING PROTEIN"/>
    <property type="match status" value="1"/>
</dbReference>
<dbReference type="Pfam" id="PF02630">
    <property type="entry name" value="SCO1-SenC"/>
    <property type="match status" value="1"/>
</dbReference>
<protein>
    <submittedName>
        <fullName evidence="6">SCO family protein</fullName>
    </submittedName>
</protein>
<dbReference type="PROSITE" id="PS51352">
    <property type="entry name" value="THIOREDOXIN_2"/>
    <property type="match status" value="1"/>
</dbReference>
<dbReference type="GO" id="GO:0046872">
    <property type="term" value="F:metal ion binding"/>
    <property type="evidence" value="ECO:0007669"/>
    <property type="project" value="UniProtKB-KW"/>
</dbReference>
<evidence type="ECO:0000259" key="5">
    <source>
        <dbReference type="PROSITE" id="PS51352"/>
    </source>
</evidence>
<evidence type="ECO:0000256" key="2">
    <source>
        <dbReference type="ARBA" id="ARBA00023008"/>
    </source>
</evidence>
<keyword evidence="2 3" id="KW-0186">Copper</keyword>
<keyword evidence="7" id="KW-1185">Reference proteome</keyword>
<evidence type="ECO:0000256" key="3">
    <source>
        <dbReference type="PIRSR" id="PIRSR603782-1"/>
    </source>
</evidence>
<dbReference type="AlphaFoldDB" id="A0A1P8KA72"/>
<feature type="binding site" evidence="3">
    <location>
        <position position="67"/>
    </location>
    <ligand>
        <name>Cu cation</name>
        <dbReference type="ChEBI" id="CHEBI:23378"/>
    </ligand>
</feature>
<evidence type="ECO:0000256" key="1">
    <source>
        <dbReference type="ARBA" id="ARBA00010996"/>
    </source>
</evidence>
<gene>
    <name evidence="6" type="ORF">RS694_10410</name>
</gene>
<dbReference type="InterPro" id="IPR036249">
    <property type="entry name" value="Thioredoxin-like_sf"/>
</dbReference>
<proteinExistence type="inferred from homology"/>
<feature type="binding site" evidence="3">
    <location>
        <position position="63"/>
    </location>
    <ligand>
        <name>Cu cation</name>
        <dbReference type="ChEBI" id="CHEBI:23378"/>
    </ligand>
</feature>
<feature type="domain" description="Thioredoxin" evidence="5">
    <location>
        <begin position="11"/>
        <end position="187"/>
    </location>
</feature>
<dbReference type="CDD" id="cd02968">
    <property type="entry name" value="SCO"/>
    <property type="match status" value="1"/>
</dbReference>
<accession>A0A1P8KA72</accession>
<keyword evidence="4" id="KW-1015">Disulfide bond</keyword>
<organism evidence="6 7">
    <name type="scientific">Rhodoferax saidenbachensis</name>
    <dbReference type="NCBI Taxonomy" id="1484693"/>
    <lineage>
        <taxon>Bacteria</taxon>
        <taxon>Pseudomonadati</taxon>
        <taxon>Pseudomonadota</taxon>
        <taxon>Betaproteobacteria</taxon>
        <taxon>Burkholderiales</taxon>
        <taxon>Comamonadaceae</taxon>
        <taxon>Rhodoferax</taxon>
    </lineage>
</organism>
<comment type="similarity">
    <text evidence="1">Belongs to the SCO1/2 family.</text>
</comment>
<dbReference type="STRING" id="1484693.RS694_10410"/>
<dbReference type="KEGG" id="rsb:RS694_10410"/>
<reference evidence="6 7" key="1">
    <citation type="submission" date="2017-01" db="EMBL/GenBank/DDBJ databases">
        <authorList>
            <person name="Mah S.A."/>
            <person name="Swanson W.J."/>
            <person name="Moy G.W."/>
            <person name="Vacquier V.D."/>
        </authorList>
    </citation>
    <scope>NUCLEOTIDE SEQUENCE [LARGE SCALE GENOMIC DNA]</scope>
    <source>
        <strain evidence="6 7">DSM 22694</strain>
    </source>
</reference>
<dbReference type="RefSeq" id="WP_029705705.1">
    <property type="nucleotide sequence ID" value="NZ_CP019239.1"/>
</dbReference>
<dbReference type="InterPro" id="IPR003782">
    <property type="entry name" value="SCO1/SenC"/>
</dbReference>
<dbReference type="eggNOG" id="COG1999">
    <property type="taxonomic scope" value="Bacteria"/>
</dbReference>
<dbReference type="SUPFAM" id="SSF52833">
    <property type="entry name" value="Thioredoxin-like"/>
    <property type="match status" value="1"/>
</dbReference>
<keyword evidence="3" id="KW-0479">Metal-binding</keyword>
<dbReference type="Proteomes" id="UP000186110">
    <property type="component" value="Chromosome"/>
</dbReference>
<sequence>MASAALSLTLSACSPSPPNFVSTDITGANYAKEFRLLDHGGNMRSLADFRGKIVVIFFGYTQCPDVCPTSMSTMSGVKELLGDLGNKLQVLFITVDPERDTPRLLSEYMRNFDPTFLALRPELGQLKGLAESFKVYYSKVAGKTPTSYTMDHSAGKYIFDTTGKVRLFSSYGTEAKVIASDIKKLLAYK</sequence>
<dbReference type="PANTHER" id="PTHR12151">
    <property type="entry name" value="ELECTRON TRANSPORT PROTIN SCO1/SENC FAMILY MEMBER"/>
    <property type="match status" value="1"/>
</dbReference>
<evidence type="ECO:0000256" key="4">
    <source>
        <dbReference type="PIRSR" id="PIRSR603782-2"/>
    </source>
</evidence>
<evidence type="ECO:0000313" key="6">
    <source>
        <dbReference type="EMBL" id="APW42904.1"/>
    </source>
</evidence>